<evidence type="ECO:0000256" key="3">
    <source>
        <dbReference type="ARBA" id="ARBA00022475"/>
    </source>
</evidence>
<dbReference type="InterPro" id="IPR001851">
    <property type="entry name" value="ABC_transp_permease"/>
</dbReference>
<keyword evidence="3" id="KW-1003">Cell membrane</keyword>
<reference evidence="9" key="1">
    <citation type="submission" date="2020-08" db="EMBL/GenBank/DDBJ databases">
        <title>Genome public.</title>
        <authorList>
            <person name="Liu C."/>
            <person name="Sun Q."/>
        </authorList>
    </citation>
    <scope>NUCLEOTIDE SEQUENCE</scope>
    <source>
        <strain evidence="9">NSJ-54</strain>
    </source>
</reference>
<accession>A0A926EEQ3</accession>
<evidence type="ECO:0000313" key="10">
    <source>
        <dbReference type="Proteomes" id="UP000660861"/>
    </source>
</evidence>
<feature type="transmembrane region" description="Helical" evidence="8">
    <location>
        <begin position="12"/>
        <end position="32"/>
    </location>
</feature>
<organism evidence="9 10">
    <name type="scientific">Zongyangia hominis</name>
    <dbReference type="NCBI Taxonomy" id="2763677"/>
    <lineage>
        <taxon>Bacteria</taxon>
        <taxon>Bacillati</taxon>
        <taxon>Bacillota</taxon>
        <taxon>Clostridia</taxon>
        <taxon>Eubacteriales</taxon>
        <taxon>Oscillospiraceae</taxon>
        <taxon>Zongyangia</taxon>
    </lineage>
</organism>
<keyword evidence="4" id="KW-0997">Cell inner membrane</keyword>
<dbReference type="PANTHER" id="PTHR32196:SF21">
    <property type="entry name" value="ABC TRANSPORTER PERMEASE PROTEIN YPHD-RELATED"/>
    <property type="match status" value="1"/>
</dbReference>
<name>A0A926EEQ3_9FIRM</name>
<feature type="transmembrane region" description="Helical" evidence="8">
    <location>
        <begin position="162"/>
        <end position="184"/>
    </location>
</feature>
<keyword evidence="6 8" id="KW-1133">Transmembrane helix</keyword>
<keyword evidence="10" id="KW-1185">Reference proteome</keyword>
<dbReference type="Pfam" id="PF02653">
    <property type="entry name" value="BPD_transp_2"/>
    <property type="match status" value="1"/>
</dbReference>
<dbReference type="PANTHER" id="PTHR32196">
    <property type="entry name" value="ABC TRANSPORTER PERMEASE PROTEIN YPHD-RELATED-RELATED"/>
    <property type="match status" value="1"/>
</dbReference>
<feature type="transmembrane region" description="Helical" evidence="8">
    <location>
        <begin position="272"/>
        <end position="290"/>
    </location>
</feature>
<evidence type="ECO:0000256" key="1">
    <source>
        <dbReference type="ARBA" id="ARBA00004651"/>
    </source>
</evidence>
<comment type="caution">
    <text evidence="9">The sequence shown here is derived from an EMBL/GenBank/DDBJ whole genome shotgun (WGS) entry which is preliminary data.</text>
</comment>
<dbReference type="EMBL" id="JACRTC010000005">
    <property type="protein sequence ID" value="MBC8570711.1"/>
    <property type="molecule type" value="Genomic_DNA"/>
</dbReference>
<dbReference type="Proteomes" id="UP000660861">
    <property type="component" value="Unassembled WGS sequence"/>
</dbReference>
<gene>
    <name evidence="9" type="primary">alsC</name>
    <name evidence="9" type="ORF">H8709_07710</name>
</gene>
<evidence type="ECO:0000313" key="9">
    <source>
        <dbReference type="EMBL" id="MBC8570711.1"/>
    </source>
</evidence>
<feature type="transmembrane region" description="Helical" evidence="8">
    <location>
        <begin position="44"/>
        <end position="64"/>
    </location>
</feature>
<dbReference type="GO" id="GO:0022857">
    <property type="term" value="F:transmembrane transporter activity"/>
    <property type="evidence" value="ECO:0007669"/>
    <property type="project" value="InterPro"/>
</dbReference>
<dbReference type="AlphaFoldDB" id="A0A926EEQ3"/>
<feature type="transmembrane region" description="Helical" evidence="8">
    <location>
        <begin position="247"/>
        <end position="265"/>
    </location>
</feature>
<keyword evidence="7 8" id="KW-0472">Membrane</keyword>
<dbReference type="RefSeq" id="WP_262397808.1">
    <property type="nucleotide sequence ID" value="NZ_JACRTC010000005.1"/>
</dbReference>
<evidence type="ECO:0000256" key="4">
    <source>
        <dbReference type="ARBA" id="ARBA00022519"/>
    </source>
</evidence>
<sequence>MNHNLQKRLSLYWDKFGTLVILILLVCFMAIFGPPQFIAPGNLLQIAIQSSITIIIACGEFFAILIAGIDLSVGSVMGLVGMVTAKLIVLDIMPWYVAVLLGILSGALCGLFNGLLINVTGLHPFVITLGTQSIFRGVTLIISDATSVYGFPQTFKDAMGGWLGGVIPSAVVIALLLAAILWFFSSKTVMGRNIFALGGNKEAAWFSGIHTKLYTLLVHTLCGVCFGLAGIVYTARIGSAEPLAGQGYETFAIASAIIGGTSFFGGRGKIPTVVVGGLIIGTISNGLNMLGVSSYYQQIVTGALIIVAVTVDRLFKGKSAK</sequence>
<proteinExistence type="predicted"/>
<evidence type="ECO:0000256" key="2">
    <source>
        <dbReference type="ARBA" id="ARBA00022448"/>
    </source>
</evidence>
<feature type="transmembrane region" description="Helical" evidence="8">
    <location>
        <begin position="296"/>
        <end position="315"/>
    </location>
</feature>
<dbReference type="GO" id="GO:0005886">
    <property type="term" value="C:plasma membrane"/>
    <property type="evidence" value="ECO:0007669"/>
    <property type="project" value="UniProtKB-SubCell"/>
</dbReference>
<feature type="transmembrane region" description="Helical" evidence="8">
    <location>
        <begin position="95"/>
        <end position="117"/>
    </location>
</feature>
<feature type="transmembrane region" description="Helical" evidence="8">
    <location>
        <begin position="213"/>
        <end position="235"/>
    </location>
</feature>
<evidence type="ECO:0000256" key="6">
    <source>
        <dbReference type="ARBA" id="ARBA00022989"/>
    </source>
</evidence>
<evidence type="ECO:0000256" key="8">
    <source>
        <dbReference type="SAM" id="Phobius"/>
    </source>
</evidence>
<protein>
    <submittedName>
        <fullName evidence="9">D-allose ABC transporter permease</fullName>
    </submittedName>
</protein>
<evidence type="ECO:0000256" key="5">
    <source>
        <dbReference type="ARBA" id="ARBA00022692"/>
    </source>
</evidence>
<keyword evidence="5 8" id="KW-0812">Transmembrane</keyword>
<evidence type="ECO:0000256" key="7">
    <source>
        <dbReference type="ARBA" id="ARBA00023136"/>
    </source>
</evidence>
<dbReference type="CDD" id="cd06579">
    <property type="entry name" value="TM_PBP1_transp_AraH_like"/>
    <property type="match status" value="1"/>
</dbReference>
<keyword evidence="2" id="KW-0813">Transport</keyword>
<dbReference type="NCBIfam" id="NF007252">
    <property type="entry name" value="PRK09699.1"/>
    <property type="match status" value="1"/>
</dbReference>
<comment type="subcellular location">
    <subcellularLocation>
        <location evidence="1">Cell membrane</location>
        <topology evidence="1">Multi-pass membrane protein</topology>
    </subcellularLocation>
</comment>